<dbReference type="Gene3D" id="3.30.460.10">
    <property type="entry name" value="Beta Polymerase, domain 2"/>
    <property type="match status" value="1"/>
</dbReference>
<organism evidence="11 12">
    <name type="scientific">Devosia elaeis</name>
    <dbReference type="NCBI Taxonomy" id="1770058"/>
    <lineage>
        <taxon>Bacteria</taxon>
        <taxon>Pseudomonadati</taxon>
        <taxon>Pseudomonadota</taxon>
        <taxon>Alphaproteobacteria</taxon>
        <taxon>Hyphomicrobiales</taxon>
        <taxon>Devosiaceae</taxon>
        <taxon>Devosia</taxon>
    </lineage>
</organism>
<evidence type="ECO:0000259" key="10">
    <source>
        <dbReference type="Pfam" id="PF13735"/>
    </source>
</evidence>
<dbReference type="Pfam" id="PF13735">
    <property type="entry name" value="tRNA_NucTran2_2"/>
    <property type="match status" value="1"/>
</dbReference>
<dbReference type="InterPro" id="IPR002646">
    <property type="entry name" value="PolA_pol_head_dom"/>
</dbReference>
<dbReference type="Proteomes" id="UP000078389">
    <property type="component" value="Unassembled WGS sequence"/>
</dbReference>
<evidence type="ECO:0000256" key="8">
    <source>
        <dbReference type="RuleBase" id="RU003953"/>
    </source>
</evidence>
<dbReference type="InterPro" id="IPR043519">
    <property type="entry name" value="NT_sf"/>
</dbReference>
<keyword evidence="7 8" id="KW-0694">RNA-binding</keyword>
<keyword evidence="3" id="KW-0819">tRNA processing</keyword>
<gene>
    <name evidence="11" type="ORF">A3840_07800</name>
</gene>
<proteinExistence type="inferred from homology"/>
<comment type="similarity">
    <text evidence="8">Belongs to the tRNA nucleotidyltransferase/poly(A) polymerase family.</text>
</comment>
<evidence type="ECO:0000256" key="7">
    <source>
        <dbReference type="ARBA" id="ARBA00022884"/>
    </source>
</evidence>
<protein>
    <recommendedName>
        <fullName evidence="13">Poly A polymerase head domain-containing protein</fullName>
    </recommendedName>
</protein>
<keyword evidence="4" id="KW-0548">Nucleotidyltransferase</keyword>
<dbReference type="Gene3D" id="1.10.3090.10">
    <property type="entry name" value="cca-adding enzyme, domain 2"/>
    <property type="match status" value="1"/>
</dbReference>
<comment type="cofactor">
    <cofactor evidence="1">
        <name>Mg(2+)</name>
        <dbReference type="ChEBI" id="CHEBI:18420"/>
    </cofactor>
</comment>
<evidence type="ECO:0000256" key="4">
    <source>
        <dbReference type="ARBA" id="ARBA00022695"/>
    </source>
</evidence>
<dbReference type="RefSeq" id="WP_067454397.1">
    <property type="nucleotide sequence ID" value="NZ_LVVY01000074.1"/>
</dbReference>
<comment type="caution">
    <text evidence="11">The sequence shown here is derived from an EMBL/GenBank/DDBJ whole genome shotgun (WGS) entry which is preliminary data.</text>
</comment>
<dbReference type="GO" id="GO:0008033">
    <property type="term" value="P:tRNA processing"/>
    <property type="evidence" value="ECO:0007669"/>
    <property type="project" value="UniProtKB-KW"/>
</dbReference>
<name>A0A178I1G1_9HYPH</name>
<evidence type="ECO:0000313" key="12">
    <source>
        <dbReference type="Proteomes" id="UP000078389"/>
    </source>
</evidence>
<dbReference type="Pfam" id="PF01743">
    <property type="entry name" value="PolyA_pol"/>
    <property type="match status" value="1"/>
</dbReference>
<evidence type="ECO:0008006" key="13">
    <source>
        <dbReference type="Google" id="ProtNLM"/>
    </source>
</evidence>
<dbReference type="CDD" id="cd05398">
    <property type="entry name" value="NT_ClassII-CCAase"/>
    <property type="match status" value="1"/>
</dbReference>
<dbReference type="GO" id="GO:0000049">
    <property type="term" value="F:tRNA binding"/>
    <property type="evidence" value="ECO:0007669"/>
    <property type="project" value="TreeGrafter"/>
</dbReference>
<evidence type="ECO:0000256" key="1">
    <source>
        <dbReference type="ARBA" id="ARBA00001946"/>
    </source>
</evidence>
<evidence type="ECO:0000313" key="11">
    <source>
        <dbReference type="EMBL" id="OAM78045.1"/>
    </source>
</evidence>
<dbReference type="SUPFAM" id="SSF81301">
    <property type="entry name" value="Nucleotidyltransferase"/>
    <property type="match status" value="1"/>
</dbReference>
<dbReference type="STRING" id="1770058.A3840_07800"/>
<evidence type="ECO:0000256" key="2">
    <source>
        <dbReference type="ARBA" id="ARBA00022679"/>
    </source>
</evidence>
<keyword evidence="2 8" id="KW-0808">Transferase</keyword>
<keyword evidence="12" id="KW-1185">Reference proteome</keyword>
<keyword evidence="5" id="KW-0479">Metal-binding</keyword>
<keyword evidence="6" id="KW-0460">Magnesium</keyword>
<dbReference type="GO" id="GO:0046872">
    <property type="term" value="F:metal ion binding"/>
    <property type="evidence" value="ECO:0007669"/>
    <property type="project" value="UniProtKB-KW"/>
</dbReference>
<dbReference type="OrthoDB" id="9805698at2"/>
<dbReference type="PANTHER" id="PTHR46173:SF1">
    <property type="entry name" value="CCA TRNA NUCLEOTIDYLTRANSFERASE 1, MITOCHONDRIAL"/>
    <property type="match status" value="1"/>
</dbReference>
<feature type="domain" description="Poly A polymerase head" evidence="9">
    <location>
        <begin position="32"/>
        <end position="155"/>
    </location>
</feature>
<dbReference type="EMBL" id="LVVY01000074">
    <property type="protein sequence ID" value="OAM78045.1"/>
    <property type="molecule type" value="Genomic_DNA"/>
</dbReference>
<sequence length="393" mass="42317">MIPDRLDGAEWLERPEVQAIFAALDGAAGRTRAVGGIVRDSLVGRVRDRSDIDMATELLPVAVMQKARAAGIAAYPTGIDHGTVTLRLGETSVEVTTLRRDVTTDGRHAEVAFGTDWVEDAQRRDFTLNALYCGADGRLFDPLGGAGDLINGRVRFIGDAGKRIAEDGLRVYRFFRFSASHGDQHLDPDGLAACRDAVGRLGHLSRERVGGEMLRMLALPKIALTIGAMTAIRLVALDEAALQALRRYEQLGGQGAAARLALLFPEGLEAVQADWRLSNAVIEQAARIAEAARLFADGQTNWAAYRFAEDAVEGLAVAAARADWPRELLAETARDLGRLPVAPLPVSGKDLVARGMQPGPELGAILQQLERKWVESGFTLDPESLLGTVQALD</sequence>
<dbReference type="InterPro" id="IPR032810">
    <property type="entry name" value="CCA-adding_enz_C"/>
</dbReference>
<dbReference type="PANTHER" id="PTHR46173">
    <property type="entry name" value="CCA TRNA NUCLEOTIDYLTRANSFERASE 1, MITOCHONDRIAL"/>
    <property type="match status" value="1"/>
</dbReference>
<feature type="domain" description="CCA-adding enzyme C-terminal" evidence="10">
    <location>
        <begin position="270"/>
        <end position="386"/>
    </location>
</feature>
<dbReference type="InterPro" id="IPR050264">
    <property type="entry name" value="Bact_CCA-adding_enz_type3_sf"/>
</dbReference>
<accession>A0A178I1G1</accession>
<dbReference type="SUPFAM" id="SSF81891">
    <property type="entry name" value="Poly A polymerase C-terminal region-like"/>
    <property type="match status" value="1"/>
</dbReference>
<evidence type="ECO:0000256" key="6">
    <source>
        <dbReference type="ARBA" id="ARBA00022842"/>
    </source>
</evidence>
<dbReference type="GO" id="GO:0016779">
    <property type="term" value="F:nucleotidyltransferase activity"/>
    <property type="evidence" value="ECO:0007669"/>
    <property type="project" value="UniProtKB-KW"/>
</dbReference>
<evidence type="ECO:0000256" key="5">
    <source>
        <dbReference type="ARBA" id="ARBA00022723"/>
    </source>
</evidence>
<dbReference type="AlphaFoldDB" id="A0A178I1G1"/>
<reference evidence="11 12" key="1">
    <citation type="submission" date="2016-03" db="EMBL/GenBank/DDBJ databases">
        <title>Genome sequencing of Devosia sp. S37.</title>
        <authorList>
            <person name="Mohd Nor M."/>
        </authorList>
    </citation>
    <scope>NUCLEOTIDE SEQUENCE [LARGE SCALE GENOMIC DNA]</scope>
    <source>
        <strain evidence="11 12">S37</strain>
    </source>
</reference>
<evidence type="ECO:0000259" key="9">
    <source>
        <dbReference type="Pfam" id="PF01743"/>
    </source>
</evidence>
<evidence type="ECO:0000256" key="3">
    <source>
        <dbReference type="ARBA" id="ARBA00022694"/>
    </source>
</evidence>